<sequence>MAGDYVESCEIDPSHQLQVCNGIVLKYFCVTNEEQKLYGYGVFQTNLLLAT</sequence>
<accession>B9ESM3</accession>
<name>B9ESM3_PROMM</name>
<keyword evidence="2" id="KW-1185">Reference proteome</keyword>
<dbReference type="HOGENOM" id="CLU_3102563_0_0_3"/>
<gene>
    <name evidence="1" type="ordered locus">PMT_2854</name>
</gene>
<evidence type="ECO:0000313" key="2">
    <source>
        <dbReference type="Proteomes" id="UP000001423"/>
    </source>
</evidence>
<evidence type="ECO:0000313" key="1">
    <source>
        <dbReference type="EMBL" id="CAX32372.1"/>
    </source>
</evidence>
<dbReference type="Proteomes" id="UP000001423">
    <property type="component" value="Chromosome"/>
</dbReference>
<protein>
    <submittedName>
        <fullName evidence="1">Uncharacterized protein</fullName>
    </submittedName>
</protein>
<dbReference type="KEGG" id="pmt:PMT_2854"/>
<reference evidence="1 2" key="1">
    <citation type="journal article" date="2003" name="Nature">
        <title>Genome divergence in two Prochlorococcus ecotypes reflects oceanic niche differentiation.</title>
        <authorList>
            <person name="Rocap G."/>
            <person name="Larimer F.W."/>
            <person name="Lamerdin J.E."/>
            <person name="Malfatti S."/>
            <person name="Chain P."/>
            <person name="Ahlgren N.A."/>
            <person name="Arellano A."/>
            <person name="Coleman M."/>
            <person name="Hauser L."/>
            <person name="Hess W.R."/>
            <person name="Johnson Z.I."/>
            <person name="Land M.L."/>
            <person name="Lindell D."/>
            <person name="Post A.F."/>
            <person name="Regala W."/>
            <person name="Shah M."/>
            <person name="Shaw S.L."/>
            <person name="Steglich C."/>
            <person name="Sullivan M.B."/>
            <person name="Ting C.S."/>
            <person name="Tolonen A."/>
            <person name="Webb E.A."/>
            <person name="Zinser E.R."/>
            <person name="Chisholm S.W."/>
        </authorList>
    </citation>
    <scope>NUCLEOTIDE SEQUENCE [LARGE SCALE GENOMIC DNA]</scope>
    <source>
        <strain evidence="2">MIT 9313</strain>
    </source>
</reference>
<dbReference type="EMBL" id="BX548175">
    <property type="protein sequence ID" value="CAX32372.1"/>
    <property type="molecule type" value="Genomic_DNA"/>
</dbReference>
<organism evidence="1 2">
    <name type="scientific">Prochlorococcus marinus (strain MIT 9313)</name>
    <dbReference type="NCBI Taxonomy" id="74547"/>
    <lineage>
        <taxon>Bacteria</taxon>
        <taxon>Bacillati</taxon>
        <taxon>Cyanobacteriota</taxon>
        <taxon>Cyanophyceae</taxon>
        <taxon>Synechococcales</taxon>
        <taxon>Prochlorococcaceae</taxon>
        <taxon>Prochlorococcus</taxon>
    </lineage>
</organism>
<dbReference type="AlphaFoldDB" id="B9ESM3"/>
<proteinExistence type="predicted"/>